<evidence type="ECO:0000256" key="12">
    <source>
        <dbReference type="SAM" id="MobiDB-lite"/>
    </source>
</evidence>
<keyword evidence="14" id="KW-1185">Reference proteome</keyword>
<evidence type="ECO:0000256" key="7">
    <source>
        <dbReference type="ARBA" id="ARBA00022824"/>
    </source>
</evidence>
<name>A0AAN6VE93_9PEZI</name>
<comment type="subcellular location">
    <subcellularLocation>
        <location evidence="11">Endoplasmic reticulum membrane</location>
        <topology evidence="11">Single-pass membrane protein</topology>
    </subcellularLocation>
    <subcellularLocation>
        <location evidence="1">Endoplasmic reticulum membrane</location>
        <topology evidence="1">Single-pass type III membrane protein</topology>
    </subcellularLocation>
</comment>
<accession>A0AAN6VE93</accession>
<comment type="pathway">
    <text evidence="2 11">Glycolipid biosynthesis; glycosylphosphatidylinositol-anchor biosynthesis.</text>
</comment>
<dbReference type="AlphaFoldDB" id="A0AAN6VE93"/>
<evidence type="ECO:0000256" key="9">
    <source>
        <dbReference type="ARBA" id="ARBA00023136"/>
    </source>
</evidence>
<evidence type="ECO:0000256" key="6">
    <source>
        <dbReference type="ARBA" id="ARBA00022692"/>
    </source>
</evidence>
<reference evidence="13" key="1">
    <citation type="journal article" date="2023" name="Mol. Phylogenet. Evol.">
        <title>Genome-scale phylogeny and comparative genomics of the fungal order Sordariales.</title>
        <authorList>
            <person name="Hensen N."/>
            <person name="Bonometti L."/>
            <person name="Westerberg I."/>
            <person name="Brannstrom I.O."/>
            <person name="Guillou S."/>
            <person name="Cros-Aarteil S."/>
            <person name="Calhoun S."/>
            <person name="Haridas S."/>
            <person name="Kuo A."/>
            <person name="Mondo S."/>
            <person name="Pangilinan J."/>
            <person name="Riley R."/>
            <person name="LaButti K."/>
            <person name="Andreopoulos B."/>
            <person name="Lipzen A."/>
            <person name="Chen C."/>
            <person name="Yan M."/>
            <person name="Daum C."/>
            <person name="Ng V."/>
            <person name="Clum A."/>
            <person name="Steindorff A."/>
            <person name="Ohm R.A."/>
            <person name="Martin F."/>
            <person name="Silar P."/>
            <person name="Natvig D.O."/>
            <person name="Lalanne C."/>
            <person name="Gautier V."/>
            <person name="Ament-Velasquez S.L."/>
            <person name="Kruys A."/>
            <person name="Hutchinson M.I."/>
            <person name="Powell A.J."/>
            <person name="Barry K."/>
            <person name="Miller A.N."/>
            <person name="Grigoriev I.V."/>
            <person name="Debuchy R."/>
            <person name="Gladieux P."/>
            <person name="Hiltunen Thoren M."/>
            <person name="Johannesson H."/>
        </authorList>
    </citation>
    <scope>NUCLEOTIDE SEQUENCE</scope>
    <source>
        <strain evidence="13">CBS 538.74</strain>
    </source>
</reference>
<dbReference type="InterPro" id="IPR042322">
    <property type="entry name" value="Pbn1"/>
</dbReference>
<keyword evidence="8" id="KW-1133">Transmembrane helix</keyword>
<dbReference type="GO" id="GO:0006506">
    <property type="term" value="P:GPI anchor biosynthetic process"/>
    <property type="evidence" value="ECO:0007669"/>
    <property type="project" value="UniProtKB-KW"/>
</dbReference>
<dbReference type="PANTHER" id="PTHR28533:SF1">
    <property type="entry name" value="PROTEIN PBN1"/>
    <property type="match status" value="1"/>
</dbReference>
<dbReference type="Proteomes" id="UP001302745">
    <property type="component" value="Unassembled WGS sequence"/>
</dbReference>
<dbReference type="SMART" id="SM00780">
    <property type="entry name" value="PIG-X"/>
    <property type="match status" value="1"/>
</dbReference>
<dbReference type="GO" id="GO:0005789">
    <property type="term" value="C:endoplasmic reticulum membrane"/>
    <property type="evidence" value="ECO:0007669"/>
    <property type="project" value="UniProtKB-SubCell"/>
</dbReference>
<evidence type="ECO:0000256" key="5">
    <source>
        <dbReference type="ARBA" id="ARBA00022502"/>
    </source>
</evidence>
<keyword evidence="6" id="KW-0812">Transmembrane</keyword>
<dbReference type="Pfam" id="PF08320">
    <property type="entry name" value="PIG-X"/>
    <property type="match status" value="1"/>
</dbReference>
<keyword evidence="10" id="KW-0325">Glycoprotein</keyword>
<evidence type="ECO:0000313" key="13">
    <source>
        <dbReference type="EMBL" id="KAK4149837.1"/>
    </source>
</evidence>
<gene>
    <name evidence="13" type="ORF">C8A00DRAFT_18535</name>
</gene>
<evidence type="ECO:0000256" key="10">
    <source>
        <dbReference type="ARBA" id="ARBA00023180"/>
    </source>
</evidence>
<feature type="region of interest" description="Disordered" evidence="12">
    <location>
        <begin position="278"/>
        <end position="298"/>
    </location>
</feature>
<proteinExistence type="inferred from homology"/>
<keyword evidence="7 11" id="KW-0256">Endoplasmic reticulum</keyword>
<evidence type="ECO:0000256" key="11">
    <source>
        <dbReference type="RuleBase" id="RU366056"/>
    </source>
</evidence>
<feature type="compositionally biased region" description="Low complexity" evidence="12">
    <location>
        <begin position="281"/>
        <end position="291"/>
    </location>
</feature>
<protein>
    <recommendedName>
        <fullName evidence="4 11">Protein PBN1</fullName>
    </recommendedName>
</protein>
<sequence length="518" mass="56740">MRERITYVQKLGDSLEPAAVTVTGDAISGPELRAALEHRLTITLRELPSELQTLLRGVKDLHVQWISTAAYEAVSPLLARLPPGFHLFFTPGRDDAVTNKLCSTLGNIFGDISCSTPAESFTSLLQDRFSHSTAFQYFQQLDSLSRFIRYAKIQLCLPTDTACSARLDSLSKASSLDISYDTTERVLRVTALWPYQRQRVQATAHPQLRTEVGILSADKPKTLERHEIGISGLLTVLGQDSAPSPTMFTFGSRHRDAESSFSAQFLTPTGLHPTLQLRLTSNSPSPSSSSPGDAADEDETTCTPYVYLTLPRTIFADKYQLSDPLFLASKNLTNLRYTTEPVDLEAPEYVMTQWGSSVLLQLSPPPLPSPSSSSSRKEWTAEIPLHMRYLAPAKGGYAAVSVPYPAVFWACDPEPGVDLSRNPFEKGKLGYDGLFEEGTVFWHVEPRAVDPGRAVLVSEVRVPVLDLDRAGWVNAGTAAAVLVGFAWVVWKLVGVYGREGYGGGGKGVGREEGEKKTQ</sequence>
<dbReference type="EMBL" id="MU857119">
    <property type="protein sequence ID" value="KAK4149837.1"/>
    <property type="molecule type" value="Genomic_DNA"/>
</dbReference>
<keyword evidence="5 11" id="KW-0337">GPI-anchor biosynthesis</keyword>
<comment type="function">
    <text evidence="11">Required for proper folding and/or the stability of a subset of proteins in the endoplasmic reticulum. Component of glycosylphosphatidylinositol-mannosyltransferase 1 which transfers the first of the 4 mannoses in the GPI-anchor precursors during GPI-anchor biosynthesis. Probably acts by stabilizing the mannosyltransferase GPI14.</text>
</comment>
<evidence type="ECO:0000256" key="3">
    <source>
        <dbReference type="ARBA" id="ARBA00010345"/>
    </source>
</evidence>
<dbReference type="PANTHER" id="PTHR28533">
    <property type="entry name" value="PROTEIN PBN1"/>
    <property type="match status" value="1"/>
</dbReference>
<comment type="similarity">
    <text evidence="3 11">Belongs to the PIGX family.</text>
</comment>
<keyword evidence="9" id="KW-0472">Membrane</keyword>
<organism evidence="13 14">
    <name type="scientific">Chaetomidium leptoderma</name>
    <dbReference type="NCBI Taxonomy" id="669021"/>
    <lineage>
        <taxon>Eukaryota</taxon>
        <taxon>Fungi</taxon>
        <taxon>Dikarya</taxon>
        <taxon>Ascomycota</taxon>
        <taxon>Pezizomycotina</taxon>
        <taxon>Sordariomycetes</taxon>
        <taxon>Sordariomycetidae</taxon>
        <taxon>Sordariales</taxon>
        <taxon>Chaetomiaceae</taxon>
        <taxon>Chaetomidium</taxon>
    </lineage>
</organism>
<evidence type="ECO:0000256" key="2">
    <source>
        <dbReference type="ARBA" id="ARBA00004687"/>
    </source>
</evidence>
<comment type="caution">
    <text evidence="13">The sequence shown here is derived from an EMBL/GenBank/DDBJ whole genome shotgun (WGS) entry which is preliminary data.</text>
</comment>
<evidence type="ECO:0000256" key="4">
    <source>
        <dbReference type="ARBA" id="ARBA00020410"/>
    </source>
</evidence>
<evidence type="ECO:0000256" key="8">
    <source>
        <dbReference type="ARBA" id="ARBA00022989"/>
    </source>
</evidence>
<dbReference type="GO" id="GO:0000030">
    <property type="term" value="F:mannosyltransferase activity"/>
    <property type="evidence" value="ECO:0007669"/>
    <property type="project" value="TreeGrafter"/>
</dbReference>
<reference evidence="13" key="2">
    <citation type="submission" date="2023-05" db="EMBL/GenBank/DDBJ databases">
        <authorList>
            <consortium name="Lawrence Berkeley National Laboratory"/>
            <person name="Steindorff A."/>
            <person name="Hensen N."/>
            <person name="Bonometti L."/>
            <person name="Westerberg I."/>
            <person name="Brannstrom I.O."/>
            <person name="Guillou S."/>
            <person name="Cros-Aarteil S."/>
            <person name="Calhoun S."/>
            <person name="Haridas S."/>
            <person name="Kuo A."/>
            <person name="Mondo S."/>
            <person name="Pangilinan J."/>
            <person name="Riley R."/>
            <person name="Labutti K."/>
            <person name="Andreopoulos B."/>
            <person name="Lipzen A."/>
            <person name="Chen C."/>
            <person name="Yanf M."/>
            <person name="Daum C."/>
            <person name="Ng V."/>
            <person name="Clum A."/>
            <person name="Ohm R."/>
            <person name="Martin F."/>
            <person name="Silar P."/>
            <person name="Natvig D."/>
            <person name="Lalanne C."/>
            <person name="Gautier V."/>
            <person name="Ament-Velasquez S.L."/>
            <person name="Kruys A."/>
            <person name="Hutchinson M.I."/>
            <person name="Powell A.J."/>
            <person name="Barry K."/>
            <person name="Miller A.N."/>
            <person name="Grigoriev I.V."/>
            <person name="Debuchy R."/>
            <person name="Gladieux P."/>
            <person name="Thoren M.H."/>
            <person name="Johannesson H."/>
        </authorList>
    </citation>
    <scope>NUCLEOTIDE SEQUENCE</scope>
    <source>
        <strain evidence="13">CBS 538.74</strain>
    </source>
</reference>
<dbReference type="InterPro" id="IPR013233">
    <property type="entry name" value="PIG-X/PBN1"/>
</dbReference>
<dbReference type="GO" id="GO:1990529">
    <property type="term" value="C:glycosylphosphatidylinositol-mannosyltransferase I complex"/>
    <property type="evidence" value="ECO:0007669"/>
    <property type="project" value="TreeGrafter"/>
</dbReference>
<evidence type="ECO:0000313" key="14">
    <source>
        <dbReference type="Proteomes" id="UP001302745"/>
    </source>
</evidence>
<evidence type="ECO:0000256" key="1">
    <source>
        <dbReference type="ARBA" id="ARBA00004643"/>
    </source>
</evidence>